<dbReference type="Proteomes" id="UP000789359">
    <property type="component" value="Unassembled WGS sequence"/>
</dbReference>
<dbReference type="PIRSF" id="PIRSF012318">
    <property type="entry name" value="UCP012318"/>
    <property type="match status" value="1"/>
</dbReference>
<proteinExistence type="predicted"/>
<sequence>MHFFDEIWDIINESEKEIKFLKFDDFYAKFKTTKEQNFTRDSKAKPLARPCYEKFCKVIAMKDINKKIPSHQKQLNFLHNVAHIEFSAIDIALDAVYRFENLPYDYYADWLEVAQDEIRHFKMIEKLLGEYGAKYGDFEVHDGLFVALCKTQDSLKKRMALLPRYMEANGLDANTHIIKKLSQEAGNEKILEALNVILAEEVSHVSKGDRWFRYACELEGASTDEYINIVRELYPNAFASARELNEEARLKAGFSVAELEAIKSVARGRNG</sequence>
<dbReference type="PANTHER" id="PTHR42782">
    <property type="entry name" value="SI:CH73-314G15.3"/>
    <property type="match status" value="1"/>
</dbReference>
<accession>A0ABN7K3J6</accession>
<comment type="caution">
    <text evidence="1">The sequence shown here is derived from an EMBL/GenBank/DDBJ whole genome shotgun (WGS) entry which is preliminary data.</text>
</comment>
<dbReference type="EMBL" id="CAJHOE010000001">
    <property type="protein sequence ID" value="CAD7287045.1"/>
    <property type="molecule type" value="Genomic_DNA"/>
</dbReference>
<evidence type="ECO:0008006" key="3">
    <source>
        <dbReference type="Google" id="ProtNLM"/>
    </source>
</evidence>
<dbReference type="PANTHER" id="PTHR42782:SF4">
    <property type="entry name" value="DUF455 DOMAIN-CONTAINING PROTEIN"/>
    <property type="match status" value="1"/>
</dbReference>
<dbReference type="Pfam" id="PF04305">
    <property type="entry name" value="DUF455"/>
    <property type="match status" value="1"/>
</dbReference>
<evidence type="ECO:0000313" key="1">
    <source>
        <dbReference type="EMBL" id="CAD7287045.1"/>
    </source>
</evidence>
<dbReference type="InterPro" id="IPR009078">
    <property type="entry name" value="Ferritin-like_SF"/>
</dbReference>
<dbReference type="CDD" id="cd00657">
    <property type="entry name" value="Ferritin_like"/>
    <property type="match status" value="1"/>
</dbReference>
<dbReference type="InterPro" id="IPR007402">
    <property type="entry name" value="DUF455"/>
</dbReference>
<keyword evidence="2" id="KW-1185">Reference proteome</keyword>
<gene>
    <name evidence="1" type="ORF">LMG8286_00675</name>
</gene>
<evidence type="ECO:0000313" key="2">
    <source>
        <dbReference type="Proteomes" id="UP000789359"/>
    </source>
</evidence>
<dbReference type="SUPFAM" id="SSF47240">
    <property type="entry name" value="Ferritin-like"/>
    <property type="match status" value="1"/>
</dbReference>
<organism evidence="1 2">
    <name type="scientific">Campylobacter suis</name>
    <dbReference type="NCBI Taxonomy" id="2790657"/>
    <lineage>
        <taxon>Bacteria</taxon>
        <taxon>Pseudomonadati</taxon>
        <taxon>Campylobacterota</taxon>
        <taxon>Epsilonproteobacteria</taxon>
        <taxon>Campylobacterales</taxon>
        <taxon>Campylobacteraceae</taxon>
        <taxon>Campylobacter</taxon>
    </lineage>
</organism>
<reference evidence="1 2" key="1">
    <citation type="submission" date="2020-11" db="EMBL/GenBank/DDBJ databases">
        <authorList>
            <person name="Peeters C."/>
        </authorList>
    </citation>
    <scope>NUCLEOTIDE SEQUENCE [LARGE SCALE GENOMIC DNA]</scope>
    <source>
        <strain evidence="1 2">LMG 8286</strain>
    </source>
</reference>
<name>A0ABN7K3J6_9BACT</name>
<dbReference type="InterPro" id="IPR011197">
    <property type="entry name" value="UCP012318"/>
</dbReference>
<protein>
    <recommendedName>
        <fullName evidence="3">Ferritin-like domain-containing protein</fullName>
    </recommendedName>
</protein>
<dbReference type="RefSeq" id="WP_230056445.1">
    <property type="nucleotide sequence ID" value="NZ_CAJHOE010000001.1"/>
</dbReference>